<dbReference type="SUPFAM" id="SSF48452">
    <property type="entry name" value="TPR-like"/>
    <property type="match status" value="2"/>
</dbReference>
<keyword evidence="1" id="KW-0677">Repeat</keyword>
<keyword evidence="2" id="KW-0802">TPR repeat</keyword>
<reference evidence="3" key="1">
    <citation type="submission" date="2018-05" db="EMBL/GenBank/DDBJ databases">
        <authorList>
            <person name="Lanie J.A."/>
            <person name="Ng W.-L."/>
            <person name="Kazmierczak K.M."/>
            <person name="Andrzejewski T.M."/>
            <person name="Davidsen T.M."/>
            <person name="Wayne K.J."/>
            <person name="Tettelin H."/>
            <person name="Glass J.I."/>
            <person name="Rusch D."/>
            <person name="Podicherti R."/>
            <person name="Tsui H.-C.T."/>
            <person name="Winkler M.E."/>
        </authorList>
    </citation>
    <scope>NUCLEOTIDE SEQUENCE</scope>
</reference>
<dbReference type="InterPro" id="IPR051012">
    <property type="entry name" value="CellSynth/LPSAsmb/PSIAsmb"/>
</dbReference>
<evidence type="ECO:0008006" key="4">
    <source>
        <dbReference type="Google" id="ProtNLM"/>
    </source>
</evidence>
<dbReference type="PANTHER" id="PTHR45586">
    <property type="entry name" value="TPR REPEAT-CONTAINING PROTEIN PA4667"/>
    <property type="match status" value="1"/>
</dbReference>
<dbReference type="AlphaFoldDB" id="A0A381P6V2"/>
<dbReference type="EMBL" id="UINC01000887">
    <property type="protein sequence ID" value="SUZ62681.1"/>
    <property type="molecule type" value="Genomic_DNA"/>
</dbReference>
<dbReference type="InterPro" id="IPR011990">
    <property type="entry name" value="TPR-like_helical_dom_sf"/>
</dbReference>
<dbReference type="Gene3D" id="1.25.40.10">
    <property type="entry name" value="Tetratricopeptide repeat domain"/>
    <property type="match status" value="3"/>
</dbReference>
<sequence length="590" mass="68315">MEKQGNLENAVAIYEGLLKNEPKNLQAYQKLKNVHKKMGNYPKMVLLIKEHIKLFPNDLQSHLELGEAKYLNKNIKGAEKIWNDLESKFGNTPNTYRILMYMYSRLSLQEEMEAVVYRGREKLNNHALLSLDLANYYKARRVFDKAMDEFIRYLIANLQQKKMITDRILHMSDEEEARAVIEKKILENVAKNESALRILAASFYFKTGNYTKAFNQHHTLGFTTKEDLIRWLGFADNLRREGKYELAVKAYELLLSPKLISNNTKIIGQALLGLGLTFENKIIPSQNKFPLVQYFPDNIFFENHFYEDQNLSFSSLETAFQFYDSLLVKMPVSSFSASAHFRLGEIQYRITMDFDGASRSYEAALRSKPKKTLENDIRLRIGDLYLAKGDTTSALAYFEHERSRGTTFLNRLIQANLLAGRPDTAMVLIKSALGTIRPEAASFNDLLELRDLIQQHYFSGSSEDRMAFELFFSSEFLLRQKKLSESAEALYYLREQYPNASILSQAILREALIRKTLNQIPEALLLAEKLTQTQDGDIGWVLYGEILEKSKNEPKKALDYYYRVLEEFPASLLCEPVRFHVRKLNEKLKS</sequence>
<evidence type="ECO:0000256" key="2">
    <source>
        <dbReference type="ARBA" id="ARBA00022803"/>
    </source>
</evidence>
<evidence type="ECO:0000256" key="1">
    <source>
        <dbReference type="ARBA" id="ARBA00022737"/>
    </source>
</evidence>
<evidence type="ECO:0000313" key="3">
    <source>
        <dbReference type="EMBL" id="SUZ62681.1"/>
    </source>
</evidence>
<name>A0A381P6V2_9ZZZZ</name>
<gene>
    <name evidence="3" type="ORF">METZ01_LOCUS15535</name>
</gene>
<proteinExistence type="predicted"/>
<organism evidence="3">
    <name type="scientific">marine metagenome</name>
    <dbReference type="NCBI Taxonomy" id="408172"/>
    <lineage>
        <taxon>unclassified sequences</taxon>
        <taxon>metagenomes</taxon>
        <taxon>ecological metagenomes</taxon>
    </lineage>
</organism>
<dbReference type="Pfam" id="PF13432">
    <property type="entry name" value="TPR_16"/>
    <property type="match status" value="1"/>
</dbReference>
<protein>
    <recommendedName>
        <fullName evidence="4">Tetratricopeptide repeat-like domain-containing protein</fullName>
    </recommendedName>
</protein>
<dbReference type="PANTHER" id="PTHR45586:SF1">
    <property type="entry name" value="LIPOPOLYSACCHARIDE ASSEMBLY PROTEIN B"/>
    <property type="match status" value="1"/>
</dbReference>
<accession>A0A381P6V2</accession>